<dbReference type="PROSITE" id="PS50033">
    <property type="entry name" value="UBX"/>
    <property type="match status" value="1"/>
</dbReference>
<dbReference type="CDD" id="cd01767">
    <property type="entry name" value="UBX"/>
    <property type="match status" value="1"/>
</dbReference>
<dbReference type="AlphaFoldDB" id="D2VT57"/>
<dbReference type="OMA" id="MQENHEL"/>
<dbReference type="KEGG" id="ngr:NAEGRDRAFT_59143"/>
<proteinExistence type="predicted"/>
<protein>
    <submittedName>
        <fullName evidence="3">UBX domain-containing protein</fullName>
    </submittedName>
</protein>
<keyword evidence="4" id="KW-1185">Reference proteome</keyword>
<feature type="compositionally biased region" description="Basic and acidic residues" evidence="1">
    <location>
        <begin position="122"/>
        <end position="147"/>
    </location>
</feature>
<dbReference type="InParanoid" id="D2VT57"/>
<name>D2VT57_NAEGR</name>
<dbReference type="Proteomes" id="UP000006671">
    <property type="component" value="Unassembled WGS sequence"/>
</dbReference>
<dbReference type="PANTHER" id="PTHR23322">
    <property type="entry name" value="FAS-ASSOCIATED PROTEIN"/>
    <property type="match status" value="1"/>
</dbReference>
<dbReference type="OrthoDB" id="1920064at2759"/>
<accession>D2VT57</accession>
<dbReference type="GeneID" id="8854183"/>
<dbReference type="Pfam" id="PF00789">
    <property type="entry name" value="UBX"/>
    <property type="match status" value="1"/>
</dbReference>
<feature type="region of interest" description="Disordered" evidence="1">
    <location>
        <begin position="1"/>
        <end position="99"/>
    </location>
</feature>
<dbReference type="EMBL" id="GG738895">
    <property type="protein sequence ID" value="EFC40089.1"/>
    <property type="molecule type" value="Genomic_DNA"/>
</dbReference>
<dbReference type="GO" id="GO:0005783">
    <property type="term" value="C:endoplasmic reticulum"/>
    <property type="evidence" value="ECO:0007669"/>
    <property type="project" value="TreeGrafter"/>
</dbReference>
<evidence type="ECO:0000256" key="1">
    <source>
        <dbReference type="SAM" id="MobiDB-lite"/>
    </source>
</evidence>
<dbReference type="PANTHER" id="PTHR23322:SF1">
    <property type="entry name" value="FAS-ASSOCIATED FACTOR 2"/>
    <property type="match status" value="1"/>
</dbReference>
<dbReference type="STRING" id="5762.D2VT57"/>
<dbReference type="GO" id="GO:0043130">
    <property type="term" value="F:ubiquitin binding"/>
    <property type="evidence" value="ECO:0007669"/>
    <property type="project" value="TreeGrafter"/>
</dbReference>
<feature type="region of interest" description="Disordered" evidence="1">
    <location>
        <begin position="122"/>
        <end position="165"/>
    </location>
</feature>
<dbReference type="Gene3D" id="3.10.20.90">
    <property type="entry name" value="Phosphatidylinositol 3-kinase Catalytic Subunit, Chain A, domain 1"/>
    <property type="match status" value="1"/>
</dbReference>
<feature type="compositionally biased region" description="Low complexity" evidence="1">
    <location>
        <begin position="61"/>
        <end position="79"/>
    </location>
</feature>
<dbReference type="InterPro" id="IPR001012">
    <property type="entry name" value="UBX_dom"/>
</dbReference>
<gene>
    <name evidence="3" type="ORF">NAEGRDRAFT_59143</name>
</gene>
<organism evidence="4">
    <name type="scientific">Naegleria gruberi</name>
    <name type="common">Amoeba</name>
    <dbReference type="NCBI Taxonomy" id="5762"/>
    <lineage>
        <taxon>Eukaryota</taxon>
        <taxon>Discoba</taxon>
        <taxon>Heterolobosea</taxon>
        <taxon>Tetramitia</taxon>
        <taxon>Eutetramitia</taxon>
        <taxon>Vahlkampfiidae</taxon>
        <taxon>Naegleria</taxon>
    </lineage>
</organism>
<feature type="domain" description="UBX" evidence="2">
    <location>
        <begin position="164"/>
        <end position="243"/>
    </location>
</feature>
<dbReference type="InterPro" id="IPR050730">
    <property type="entry name" value="UBX_domain-protein"/>
</dbReference>
<sequence length="247" mass="28863">MMVESDEEMEHHGLAANDFNARQSPGDEDMTSMQENHELAHDGMTDEEFAQLLQRQEYEASLRNLSSSTAASRNTSTRTGGTMVDLGGNSPVVTSLRDEQDEAYNRSLRLDQERQRQEELERQRQREEERQRQREEEERQRREEEKLRLRRQKASNLKQEPGETESSIAKVLIRLPDSTRLTRRFRYSDTIGDIFDYLEVTKDMDMENYVIVTTFPARRFSIEEHASMTLTLANLAEKQITLNIAEK</sequence>
<dbReference type="SUPFAM" id="SSF54236">
    <property type="entry name" value="Ubiquitin-like"/>
    <property type="match status" value="1"/>
</dbReference>
<dbReference type="RefSeq" id="XP_002672833.1">
    <property type="nucleotide sequence ID" value="XM_002672787.1"/>
</dbReference>
<evidence type="ECO:0000313" key="3">
    <source>
        <dbReference type="EMBL" id="EFC40089.1"/>
    </source>
</evidence>
<feature type="compositionally biased region" description="Basic and acidic residues" evidence="1">
    <location>
        <begin position="35"/>
        <end position="44"/>
    </location>
</feature>
<reference evidence="3 4" key="1">
    <citation type="journal article" date="2010" name="Cell">
        <title>The genome of Naegleria gruberi illuminates early eukaryotic versatility.</title>
        <authorList>
            <person name="Fritz-Laylin L.K."/>
            <person name="Prochnik S.E."/>
            <person name="Ginger M.L."/>
            <person name="Dacks J.B."/>
            <person name="Carpenter M.L."/>
            <person name="Field M.C."/>
            <person name="Kuo A."/>
            <person name="Paredez A."/>
            <person name="Chapman J."/>
            <person name="Pham J."/>
            <person name="Shu S."/>
            <person name="Neupane R."/>
            <person name="Cipriano M."/>
            <person name="Mancuso J."/>
            <person name="Tu H."/>
            <person name="Salamov A."/>
            <person name="Lindquist E."/>
            <person name="Shapiro H."/>
            <person name="Lucas S."/>
            <person name="Grigoriev I.V."/>
            <person name="Cande W.Z."/>
            <person name="Fulton C."/>
            <person name="Rokhsar D.S."/>
            <person name="Dawson S.C."/>
        </authorList>
    </citation>
    <scope>NUCLEOTIDE SEQUENCE [LARGE SCALE GENOMIC DNA]</scope>
    <source>
        <strain evidence="3 4">NEG-M</strain>
    </source>
</reference>
<dbReference type="GO" id="GO:0036503">
    <property type="term" value="P:ERAD pathway"/>
    <property type="evidence" value="ECO:0007669"/>
    <property type="project" value="TreeGrafter"/>
</dbReference>
<evidence type="ECO:0000313" key="4">
    <source>
        <dbReference type="Proteomes" id="UP000006671"/>
    </source>
</evidence>
<evidence type="ECO:0000259" key="2">
    <source>
        <dbReference type="PROSITE" id="PS50033"/>
    </source>
</evidence>
<dbReference type="InterPro" id="IPR029071">
    <property type="entry name" value="Ubiquitin-like_domsf"/>
</dbReference>
<dbReference type="VEuPathDB" id="AmoebaDB:NAEGRDRAFT_59143"/>
<dbReference type="eggNOG" id="KOG1363">
    <property type="taxonomic scope" value="Eukaryota"/>
</dbReference>